<keyword evidence="1" id="KW-0378">Hydrolase</keyword>
<dbReference type="CDD" id="cd07719">
    <property type="entry name" value="arylsulfatase_AtsA-like_MBL-fold"/>
    <property type="match status" value="1"/>
</dbReference>
<evidence type="ECO:0000313" key="5">
    <source>
        <dbReference type="Proteomes" id="UP000006228"/>
    </source>
</evidence>
<dbReference type="RefSeq" id="WP_008079499.1">
    <property type="nucleotide sequence ID" value="NZ_AEVT01000096.1"/>
</dbReference>
<dbReference type="Pfam" id="PF12706">
    <property type="entry name" value="Lactamase_B_2"/>
    <property type="match status" value="1"/>
</dbReference>
<evidence type="ECO:0000256" key="2">
    <source>
        <dbReference type="SAM" id="SignalP"/>
    </source>
</evidence>
<dbReference type="Gene3D" id="3.60.15.10">
    <property type="entry name" value="Ribonuclease Z/Hydroxyacylglutathione hydrolase-like"/>
    <property type="match status" value="1"/>
</dbReference>
<comment type="caution">
    <text evidence="4">The sequence shown here is derived from an EMBL/GenBank/DDBJ whole genome shotgun (WGS) entry which is preliminary data.</text>
</comment>
<proteinExistence type="predicted"/>
<dbReference type="Proteomes" id="UP000006228">
    <property type="component" value="Unassembled WGS sequence"/>
</dbReference>
<dbReference type="GeneID" id="95570636"/>
<feature type="chain" id="PRO_5003228099" description="Metallo-beta-lactamase domain-containing protein" evidence="2">
    <location>
        <begin position="24"/>
        <end position="314"/>
    </location>
</feature>
<name>E8MAS3_PHOS4</name>
<sequence>MKHSLKAIVLALGLTLGSASCYAVTETPLDTDFTLQLLGSGGPISDDLRASSGEIIWWKGKSRILIDAGGGVYLRFGQAGAKLEDLDFFGITHFHTDHVNDLPALLKGGYFFERNDPLDIAGPEAGSAFPSLTGYIKANFDRETGAFAYLNGLYDGTDGLFPIELTDVPTDSADPVLVYQQDGLTITAIGIPHGDVPCLSYRIESEDGVIVVSADQNGSDKRFIDFAKGADILMMPMAIHEDADGVSSFMHAKPSVIGKIVQQVQPKMLVLNHWMGLGLKRKSESVKIIKQYYDGPIHSGRDLSSFPVSATKEL</sequence>
<evidence type="ECO:0000256" key="1">
    <source>
        <dbReference type="ARBA" id="ARBA00022801"/>
    </source>
</evidence>
<dbReference type="eggNOG" id="COG1234">
    <property type="taxonomic scope" value="Bacteria"/>
</dbReference>
<feature type="domain" description="Metallo-beta-lactamase" evidence="3">
    <location>
        <begin position="63"/>
        <end position="274"/>
    </location>
</feature>
<dbReference type="PANTHER" id="PTHR46018:SF2">
    <property type="entry name" value="ZINC PHOSPHODIESTERASE ELAC PROTEIN 1"/>
    <property type="match status" value="1"/>
</dbReference>
<dbReference type="OrthoDB" id="9803916at2"/>
<feature type="signal peptide" evidence="2">
    <location>
        <begin position="1"/>
        <end position="23"/>
    </location>
</feature>
<dbReference type="SUPFAM" id="SSF56281">
    <property type="entry name" value="Metallo-hydrolase/oxidoreductase"/>
    <property type="match status" value="1"/>
</dbReference>
<dbReference type="InterPro" id="IPR001279">
    <property type="entry name" value="Metallo-B-lactamas"/>
</dbReference>
<organism evidence="4 5">
    <name type="scientific">Vibrio sinaloensis DSM 21326</name>
    <dbReference type="NCBI Taxonomy" id="945550"/>
    <lineage>
        <taxon>Bacteria</taxon>
        <taxon>Pseudomonadati</taxon>
        <taxon>Pseudomonadota</taxon>
        <taxon>Gammaproteobacteria</taxon>
        <taxon>Vibrionales</taxon>
        <taxon>Vibrionaceae</taxon>
        <taxon>Vibrio</taxon>
        <taxon>Vibrio oreintalis group</taxon>
    </lineage>
</organism>
<reference evidence="4 5" key="1">
    <citation type="journal article" date="2012" name="Int. J. Syst. Evol. Microbiol.">
        <title>Vibrio caribbeanicus sp. nov., isolated from the marine sponge Scleritoderma cyanea.</title>
        <authorList>
            <person name="Hoffmann M."/>
            <person name="Monday S.R."/>
            <person name="Allard M.W."/>
            <person name="Strain E.A."/>
            <person name="Whittaker P."/>
            <person name="Naum M."/>
            <person name="McCarthy P.J."/>
            <person name="Lopez J.V."/>
            <person name="Fischer M."/>
            <person name="Brown E.W."/>
        </authorList>
    </citation>
    <scope>NUCLEOTIDE SEQUENCE [LARGE SCALE GENOMIC DNA]</scope>
    <source>
        <strain evidence="5">DSMZ 21326</strain>
    </source>
</reference>
<evidence type="ECO:0000259" key="3">
    <source>
        <dbReference type="Pfam" id="PF12706"/>
    </source>
</evidence>
<dbReference type="AlphaFoldDB" id="E8MAS3"/>
<gene>
    <name evidence="4" type="ORF">VISI1226_20979</name>
</gene>
<dbReference type="PANTHER" id="PTHR46018">
    <property type="entry name" value="ZINC PHOSPHODIESTERASE ELAC PROTEIN 1"/>
    <property type="match status" value="1"/>
</dbReference>
<accession>E8MAS3</accession>
<dbReference type="InterPro" id="IPR044094">
    <property type="entry name" value="AtsA-like_MBL-fold"/>
</dbReference>
<dbReference type="InterPro" id="IPR036866">
    <property type="entry name" value="RibonucZ/Hydroxyglut_hydro"/>
</dbReference>
<evidence type="ECO:0000313" key="4">
    <source>
        <dbReference type="EMBL" id="EGA68918.1"/>
    </source>
</evidence>
<protein>
    <recommendedName>
        <fullName evidence="3">Metallo-beta-lactamase domain-containing protein</fullName>
    </recommendedName>
</protein>
<dbReference type="EMBL" id="AEVT01000096">
    <property type="protein sequence ID" value="EGA68918.1"/>
    <property type="molecule type" value="Genomic_DNA"/>
</dbReference>
<dbReference type="PROSITE" id="PS51257">
    <property type="entry name" value="PROKAR_LIPOPROTEIN"/>
    <property type="match status" value="1"/>
</dbReference>
<keyword evidence="2" id="KW-0732">Signal</keyword>
<dbReference type="GO" id="GO:0042781">
    <property type="term" value="F:3'-tRNA processing endoribonuclease activity"/>
    <property type="evidence" value="ECO:0007669"/>
    <property type="project" value="TreeGrafter"/>
</dbReference>